<proteinExistence type="inferred from homology"/>
<comment type="similarity">
    <text evidence="1">Belongs to the SMP-30/CGR1 family.</text>
</comment>
<feature type="binding site" evidence="3">
    <location>
        <position position="24"/>
    </location>
    <ligand>
        <name>a divalent metal cation</name>
        <dbReference type="ChEBI" id="CHEBI:60240"/>
    </ligand>
</feature>
<dbReference type="InterPro" id="IPR013658">
    <property type="entry name" value="SGL"/>
</dbReference>
<name>A0A1Q8ZK49_9HYPH</name>
<keyword evidence="6" id="KW-1185">Reference proteome</keyword>
<organism evidence="5 6">
    <name type="scientific">Rhizobium oryziradicis</name>
    <dbReference type="NCBI Taxonomy" id="1867956"/>
    <lineage>
        <taxon>Bacteria</taxon>
        <taxon>Pseudomonadati</taxon>
        <taxon>Pseudomonadota</taxon>
        <taxon>Alphaproteobacteria</taxon>
        <taxon>Hyphomicrobiales</taxon>
        <taxon>Rhizobiaceae</taxon>
        <taxon>Rhizobium/Agrobacterium group</taxon>
        <taxon>Rhizobium</taxon>
    </lineage>
</organism>
<dbReference type="InterPro" id="IPR011042">
    <property type="entry name" value="6-blade_b-propeller_TolB-like"/>
</dbReference>
<dbReference type="AlphaFoldDB" id="A0A1Q8ZK49"/>
<dbReference type="GO" id="GO:0019853">
    <property type="term" value="P:L-ascorbic acid biosynthetic process"/>
    <property type="evidence" value="ECO:0007669"/>
    <property type="project" value="TreeGrafter"/>
</dbReference>
<keyword evidence="3" id="KW-0479">Metal-binding</keyword>
<evidence type="ECO:0000313" key="6">
    <source>
        <dbReference type="Proteomes" id="UP000186894"/>
    </source>
</evidence>
<keyword evidence="3" id="KW-0862">Zinc</keyword>
<reference evidence="5 6" key="1">
    <citation type="submission" date="2016-09" db="EMBL/GenBank/DDBJ databases">
        <title>Rhizobium oryziradicis sp. nov., isolated from the root of rice.</title>
        <authorList>
            <person name="Zhao J."/>
            <person name="Zhang X."/>
        </authorList>
    </citation>
    <scope>NUCLEOTIDE SEQUENCE [LARGE SCALE GENOMIC DNA]</scope>
    <source>
        <strain evidence="5 6">N19</strain>
    </source>
</reference>
<dbReference type="RefSeq" id="WP_075641725.1">
    <property type="nucleotide sequence ID" value="NZ_MKIM01000033.1"/>
</dbReference>
<evidence type="ECO:0000256" key="3">
    <source>
        <dbReference type="PIRSR" id="PIRSR605511-2"/>
    </source>
</evidence>
<comment type="caution">
    <text evidence="5">The sequence shown here is derived from an EMBL/GenBank/DDBJ whole genome shotgun (WGS) entry which is preliminary data.</text>
</comment>
<dbReference type="InterPro" id="IPR005511">
    <property type="entry name" value="SMP-30"/>
</dbReference>
<gene>
    <name evidence="5" type="ORF">BJF95_12380</name>
</gene>
<sequence>MTNSASIRRFEAERVATPRSALAESPVWHAEQACLYWVDIVGRRLFQLDISTGCVTDFPLAFTIGCLVPSCDGHFAAGTERGFAHLELSRDGPVFTFGFGPKLGIGWRMNDGACDPSGRFWSGSLSPTPAEPDAWGQLFSLERDGDVTPRGGQFRVQNGLAWSPDGRRMYVSDSHISNVGVTCYRFDPETGERTNPTLFADYKTLGGRPDGAAMDVDGCYWIAASDSGRVLRLTPEGRIDAEITVPVSNPTNICFAGRELKTAYITSLEKNGTGGDIFAVELPFQGIVQPLCSAFRHSPIPGVG</sequence>
<dbReference type="SUPFAM" id="SSF63829">
    <property type="entry name" value="Calcium-dependent phosphotriesterase"/>
    <property type="match status" value="1"/>
</dbReference>
<dbReference type="Proteomes" id="UP000186894">
    <property type="component" value="Unassembled WGS sequence"/>
</dbReference>
<dbReference type="PANTHER" id="PTHR10907">
    <property type="entry name" value="REGUCALCIN"/>
    <property type="match status" value="1"/>
</dbReference>
<feature type="binding site" evidence="3">
    <location>
        <position position="110"/>
    </location>
    <ligand>
        <name>substrate</name>
    </ligand>
</feature>
<dbReference type="PANTHER" id="PTHR10907:SF47">
    <property type="entry name" value="REGUCALCIN"/>
    <property type="match status" value="1"/>
</dbReference>
<dbReference type="EMBL" id="MKIM01000033">
    <property type="protein sequence ID" value="OLP42252.1"/>
    <property type="molecule type" value="Genomic_DNA"/>
</dbReference>
<evidence type="ECO:0000256" key="1">
    <source>
        <dbReference type="ARBA" id="ARBA00008853"/>
    </source>
</evidence>
<dbReference type="GO" id="GO:0004341">
    <property type="term" value="F:gluconolactonase activity"/>
    <property type="evidence" value="ECO:0007669"/>
    <property type="project" value="TreeGrafter"/>
</dbReference>
<feature type="domain" description="SMP-30/Gluconolactonase/LRE-like region" evidence="4">
    <location>
        <begin position="22"/>
        <end position="268"/>
    </location>
</feature>
<feature type="active site" description="Proton donor/acceptor" evidence="2">
    <location>
        <position position="210"/>
    </location>
</feature>
<feature type="binding site" evidence="3">
    <location>
        <position position="210"/>
    </location>
    <ligand>
        <name>a divalent metal cation</name>
        <dbReference type="ChEBI" id="CHEBI:60240"/>
    </ligand>
</feature>
<protein>
    <recommendedName>
        <fullName evidence="4">SMP-30/Gluconolactonase/LRE-like region domain-containing protein</fullName>
    </recommendedName>
</protein>
<dbReference type="Pfam" id="PF08450">
    <property type="entry name" value="SGL"/>
    <property type="match status" value="1"/>
</dbReference>
<dbReference type="OrthoDB" id="2633250at2"/>
<dbReference type="STRING" id="1867956.BJF95_12380"/>
<dbReference type="PRINTS" id="PR01790">
    <property type="entry name" value="SMP30FAMILY"/>
</dbReference>
<dbReference type="Gene3D" id="2.120.10.30">
    <property type="entry name" value="TolB, C-terminal domain"/>
    <property type="match status" value="1"/>
</dbReference>
<dbReference type="GO" id="GO:0005509">
    <property type="term" value="F:calcium ion binding"/>
    <property type="evidence" value="ECO:0007669"/>
    <property type="project" value="TreeGrafter"/>
</dbReference>
<feature type="binding site" evidence="3">
    <location>
        <position position="108"/>
    </location>
    <ligand>
        <name>substrate</name>
    </ligand>
</feature>
<evidence type="ECO:0000259" key="4">
    <source>
        <dbReference type="Pfam" id="PF08450"/>
    </source>
</evidence>
<feature type="binding site" evidence="3">
    <location>
        <position position="158"/>
    </location>
    <ligand>
        <name>a divalent metal cation</name>
        <dbReference type="ChEBI" id="CHEBI:60240"/>
    </ligand>
</feature>
<accession>A0A1Q8ZK49</accession>
<comment type="cofactor">
    <cofactor evidence="3">
        <name>Zn(2+)</name>
        <dbReference type="ChEBI" id="CHEBI:29105"/>
    </cofactor>
    <text evidence="3">Binds 1 divalent metal cation per subunit.</text>
</comment>
<evidence type="ECO:0000313" key="5">
    <source>
        <dbReference type="EMBL" id="OLP42252.1"/>
    </source>
</evidence>
<evidence type="ECO:0000256" key="2">
    <source>
        <dbReference type="PIRSR" id="PIRSR605511-1"/>
    </source>
</evidence>